<dbReference type="EMBL" id="SMAG01000001">
    <property type="protein sequence ID" value="TCS96455.1"/>
    <property type="molecule type" value="Genomic_DNA"/>
</dbReference>
<dbReference type="NCBIfam" id="TIGR00916">
    <property type="entry name" value="2A0604s01"/>
    <property type="match status" value="1"/>
</dbReference>
<evidence type="ECO:0000313" key="15">
    <source>
        <dbReference type="Proteomes" id="UP000294937"/>
    </source>
</evidence>
<dbReference type="InterPro" id="IPR022645">
    <property type="entry name" value="SecD/SecF_bac"/>
</dbReference>
<keyword evidence="15" id="KW-1185">Reference proteome</keyword>
<keyword evidence="5 12" id="KW-0653">Protein transport</keyword>
<feature type="domain" description="Protein export membrane protein SecD/SecF C-terminal" evidence="13">
    <location>
        <begin position="102"/>
        <end position="287"/>
    </location>
</feature>
<name>A0A4R3LB90_9BACL</name>
<dbReference type="InterPro" id="IPR022813">
    <property type="entry name" value="SecD/SecF_arch_bac"/>
</dbReference>
<evidence type="ECO:0000256" key="4">
    <source>
        <dbReference type="ARBA" id="ARBA00022692"/>
    </source>
</evidence>
<evidence type="ECO:0000313" key="14">
    <source>
        <dbReference type="EMBL" id="TCS96455.1"/>
    </source>
</evidence>
<comment type="function">
    <text evidence="9 12">Part of the Sec protein translocase complex. Interacts with the SecYEG preprotein conducting channel. SecDF uses the proton motive force (PMF) to complete protein translocation after the ATP-dependent function of SecA.</text>
</comment>
<dbReference type="NCBIfam" id="TIGR00966">
    <property type="entry name" value="transloc_SecF"/>
    <property type="match status" value="1"/>
</dbReference>
<dbReference type="FunFam" id="1.20.1640.10:FF:000024">
    <property type="entry name" value="Multifunctional fusion protein"/>
    <property type="match status" value="1"/>
</dbReference>
<evidence type="ECO:0000256" key="10">
    <source>
        <dbReference type="ARBA" id="ARBA00060856"/>
    </source>
</evidence>
<dbReference type="HAMAP" id="MF_01464_B">
    <property type="entry name" value="SecF_B"/>
    <property type="match status" value="1"/>
</dbReference>
<evidence type="ECO:0000256" key="7">
    <source>
        <dbReference type="ARBA" id="ARBA00023010"/>
    </source>
</evidence>
<dbReference type="PANTHER" id="PTHR30081">
    <property type="entry name" value="PROTEIN-EXPORT MEMBRANE PROTEIN SEC"/>
    <property type="match status" value="1"/>
</dbReference>
<comment type="similarity">
    <text evidence="10">In the C-terminal section; belongs to the SecD/SecF family. SecF subfamily.</text>
</comment>
<feature type="transmembrane region" description="Helical" evidence="12">
    <location>
        <begin position="154"/>
        <end position="175"/>
    </location>
</feature>
<evidence type="ECO:0000256" key="1">
    <source>
        <dbReference type="ARBA" id="ARBA00004651"/>
    </source>
</evidence>
<keyword evidence="6 12" id="KW-1133">Transmembrane helix</keyword>
<accession>A0A4R3LB90</accession>
<evidence type="ECO:0000256" key="6">
    <source>
        <dbReference type="ARBA" id="ARBA00022989"/>
    </source>
</evidence>
<evidence type="ECO:0000259" key="13">
    <source>
        <dbReference type="Pfam" id="PF02355"/>
    </source>
</evidence>
<comment type="similarity">
    <text evidence="12">Belongs to the SecD/SecF family. SecF subfamily.</text>
</comment>
<evidence type="ECO:0000256" key="3">
    <source>
        <dbReference type="ARBA" id="ARBA00022475"/>
    </source>
</evidence>
<dbReference type="AlphaFoldDB" id="A0A4R3LB90"/>
<keyword evidence="2 12" id="KW-0813">Transport</keyword>
<dbReference type="InterPro" id="IPR022646">
    <property type="entry name" value="SecD/SecF_CS"/>
</dbReference>
<keyword evidence="3 12" id="KW-1003">Cell membrane</keyword>
<evidence type="ECO:0000256" key="12">
    <source>
        <dbReference type="HAMAP-Rule" id="MF_01464"/>
    </source>
</evidence>
<keyword evidence="8 12" id="KW-0472">Membrane</keyword>
<dbReference type="GO" id="GO:0006605">
    <property type="term" value="P:protein targeting"/>
    <property type="evidence" value="ECO:0007669"/>
    <property type="project" value="UniProtKB-UniRule"/>
</dbReference>
<evidence type="ECO:0000256" key="11">
    <source>
        <dbReference type="ARBA" id="ARBA00061053"/>
    </source>
</evidence>
<keyword evidence="4 12" id="KW-0812">Transmembrane</keyword>
<dbReference type="InterPro" id="IPR055344">
    <property type="entry name" value="SecD_SecF_C_bact"/>
</dbReference>
<dbReference type="PANTHER" id="PTHR30081:SF8">
    <property type="entry name" value="PROTEIN TRANSLOCASE SUBUNIT SECF"/>
    <property type="match status" value="1"/>
</dbReference>
<comment type="subcellular location">
    <subcellularLocation>
        <location evidence="1 12">Cell membrane</location>
        <topology evidence="1 12">Multi-pass membrane protein</topology>
    </subcellularLocation>
</comment>
<feature type="transmembrane region" description="Helical" evidence="12">
    <location>
        <begin position="181"/>
        <end position="202"/>
    </location>
</feature>
<dbReference type="SUPFAM" id="SSF82866">
    <property type="entry name" value="Multidrug efflux transporter AcrB transmembrane domain"/>
    <property type="match status" value="1"/>
</dbReference>
<evidence type="ECO:0000256" key="5">
    <source>
        <dbReference type="ARBA" id="ARBA00022927"/>
    </source>
</evidence>
<dbReference type="Pfam" id="PF07549">
    <property type="entry name" value="Sec_GG"/>
    <property type="match status" value="1"/>
</dbReference>
<dbReference type="Proteomes" id="UP000294937">
    <property type="component" value="Unassembled WGS sequence"/>
</dbReference>
<dbReference type="PRINTS" id="PR01755">
    <property type="entry name" value="SECFTRNLCASE"/>
</dbReference>
<sequence length="303" mass="34104">MTYKFDFVKHRKAFFLIVIITSLIAIGSLSIQGLNLGIDFVSGTRLDVTFDKPVDLEKSRQVIEKMGYKDPNLRVGGDQKDVLIFRLDQKIDKPAVDQIRDQMDQAFQTKVVVQEQTVDPIIGRELAKNAMYALLLASLFIIIYITFRFEYRFAIAAILALLYDALFTVGMFSLLQIEVDLVFIAAILTIVGYSVNDTIVIFDRIRENLNLHNPKNFDDLSQLVNVSINQTLTRSINTVLTVVFAAAALYILGGESISNFSFALLIGLASGAYSSIFIASQIWVSWKWHSMKRDKGKEPITAE</sequence>
<comment type="caution">
    <text evidence="14">The sequence shown here is derived from an EMBL/GenBank/DDBJ whole genome shotgun (WGS) entry which is preliminary data.</text>
</comment>
<feature type="transmembrane region" description="Helical" evidence="12">
    <location>
        <begin position="130"/>
        <end position="147"/>
    </location>
</feature>
<feature type="transmembrane region" description="Helical" evidence="12">
    <location>
        <begin position="260"/>
        <end position="284"/>
    </location>
</feature>
<dbReference type="InterPro" id="IPR048634">
    <property type="entry name" value="SecD_SecF_C"/>
</dbReference>
<keyword evidence="7 12" id="KW-0811">Translocation</keyword>
<dbReference type="Pfam" id="PF02355">
    <property type="entry name" value="SecD_SecF_C"/>
    <property type="match status" value="1"/>
</dbReference>
<proteinExistence type="inferred from homology"/>
<comment type="similarity">
    <text evidence="11">In the N-terminal section; belongs to the SecD/SecF family. SecD subfamily.</text>
</comment>
<protein>
    <recommendedName>
        <fullName evidence="12">Protein-export membrane protein SecF</fullName>
    </recommendedName>
</protein>
<dbReference type="GO" id="GO:0015450">
    <property type="term" value="F:protein-transporting ATPase activity"/>
    <property type="evidence" value="ECO:0007669"/>
    <property type="project" value="InterPro"/>
</dbReference>
<dbReference type="InterPro" id="IPR005665">
    <property type="entry name" value="SecF_bac"/>
</dbReference>
<feature type="transmembrane region" description="Helical" evidence="12">
    <location>
        <begin position="236"/>
        <end position="254"/>
    </location>
</feature>
<dbReference type="Gene3D" id="1.20.1640.10">
    <property type="entry name" value="Multidrug efflux transporter AcrB transmembrane domain"/>
    <property type="match status" value="1"/>
</dbReference>
<dbReference type="GO" id="GO:0065002">
    <property type="term" value="P:intracellular protein transmembrane transport"/>
    <property type="evidence" value="ECO:0007669"/>
    <property type="project" value="UniProtKB-UniRule"/>
</dbReference>
<gene>
    <name evidence="12" type="primary">secF</name>
    <name evidence="14" type="ORF">EDD58_10188</name>
</gene>
<dbReference type="GO" id="GO:0005886">
    <property type="term" value="C:plasma membrane"/>
    <property type="evidence" value="ECO:0007669"/>
    <property type="project" value="UniProtKB-SubCell"/>
</dbReference>
<feature type="transmembrane region" description="Helical" evidence="12">
    <location>
        <begin position="12"/>
        <end position="31"/>
    </location>
</feature>
<reference evidence="14 15" key="1">
    <citation type="submission" date="2019-03" db="EMBL/GenBank/DDBJ databases">
        <title>Genomic Encyclopedia of Type Strains, Phase IV (KMG-IV): sequencing the most valuable type-strain genomes for metagenomic binning, comparative biology and taxonomic classification.</title>
        <authorList>
            <person name="Goeker M."/>
        </authorList>
    </citation>
    <scope>NUCLEOTIDE SEQUENCE [LARGE SCALE GENOMIC DNA]</scope>
    <source>
        <strain evidence="14 15">DSM 45707</strain>
    </source>
</reference>
<organism evidence="14 15">
    <name type="scientific">Hazenella coriacea</name>
    <dbReference type="NCBI Taxonomy" id="1179467"/>
    <lineage>
        <taxon>Bacteria</taxon>
        <taxon>Bacillati</taxon>
        <taxon>Bacillota</taxon>
        <taxon>Bacilli</taxon>
        <taxon>Bacillales</taxon>
        <taxon>Thermoactinomycetaceae</taxon>
        <taxon>Hazenella</taxon>
    </lineage>
</organism>
<evidence type="ECO:0000256" key="9">
    <source>
        <dbReference type="ARBA" id="ARBA00059018"/>
    </source>
</evidence>
<evidence type="ECO:0000256" key="2">
    <source>
        <dbReference type="ARBA" id="ARBA00022448"/>
    </source>
</evidence>
<dbReference type="RefSeq" id="WP_243648593.1">
    <property type="nucleotide sequence ID" value="NZ_SMAG01000001.1"/>
</dbReference>
<dbReference type="GO" id="GO:0043952">
    <property type="term" value="P:protein transport by the Sec complex"/>
    <property type="evidence" value="ECO:0007669"/>
    <property type="project" value="UniProtKB-UniRule"/>
</dbReference>
<comment type="subunit">
    <text evidence="12">Forms a complex with SecD. Part of the essential Sec protein translocation apparatus which comprises SecA, SecYEG and auxiliary proteins SecDF. Other proteins may also be involved.</text>
</comment>
<evidence type="ECO:0000256" key="8">
    <source>
        <dbReference type="ARBA" id="ARBA00023136"/>
    </source>
</evidence>